<dbReference type="Proteomes" id="UP000251241">
    <property type="component" value="Unassembled WGS sequence"/>
</dbReference>
<evidence type="ECO:0000313" key="2">
    <source>
        <dbReference type="Proteomes" id="UP000251241"/>
    </source>
</evidence>
<dbReference type="EMBL" id="UAUU01000011">
    <property type="protein sequence ID" value="SPZ94930.1"/>
    <property type="molecule type" value="Genomic_DNA"/>
</dbReference>
<proteinExistence type="predicted"/>
<dbReference type="GeneID" id="97180401"/>
<dbReference type="RefSeq" id="WP_112376416.1">
    <property type="nucleotide sequence ID" value="NZ_CP069793.1"/>
</dbReference>
<dbReference type="AlphaFoldDB" id="A0A2X2LZC0"/>
<evidence type="ECO:0000313" key="1">
    <source>
        <dbReference type="EMBL" id="SPZ94930.1"/>
    </source>
</evidence>
<protein>
    <submittedName>
        <fullName evidence="1">Uncharacterized protein</fullName>
    </submittedName>
</protein>
<organism evidence="1 2">
    <name type="scientific">Sphingobacterium multivorum</name>
    <dbReference type="NCBI Taxonomy" id="28454"/>
    <lineage>
        <taxon>Bacteria</taxon>
        <taxon>Pseudomonadati</taxon>
        <taxon>Bacteroidota</taxon>
        <taxon>Sphingobacteriia</taxon>
        <taxon>Sphingobacteriales</taxon>
        <taxon>Sphingobacteriaceae</taxon>
        <taxon>Sphingobacterium</taxon>
    </lineage>
</organism>
<gene>
    <name evidence="1" type="ORF">NCTC11343_05648</name>
</gene>
<reference evidence="1 2" key="1">
    <citation type="submission" date="2018-06" db="EMBL/GenBank/DDBJ databases">
        <authorList>
            <consortium name="Pathogen Informatics"/>
            <person name="Doyle S."/>
        </authorList>
    </citation>
    <scope>NUCLEOTIDE SEQUENCE [LARGE SCALE GENOMIC DNA]</scope>
    <source>
        <strain evidence="1 2">NCTC11343</strain>
    </source>
</reference>
<name>A0A2X2LZC0_SPHMU</name>
<accession>A0A2X2LZC0</accession>
<sequence length="118" mass="12957">MLATLALGVASCNKTLVNTEESVGNLKANAATTSVTNEWSSNPYKLNVIYFVPNDVDSIPNFRKRLSKILLDAQNMFANNMDREGFGRKSFGLDLLNDSLINIHYIAGKYGKATSHVS</sequence>